<dbReference type="GO" id="GO:0002161">
    <property type="term" value="F:aminoacyl-tRNA deacylase activity"/>
    <property type="evidence" value="ECO:0007669"/>
    <property type="project" value="UniProtKB-ARBA"/>
</dbReference>
<dbReference type="SUPFAM" id="SSF50447">
    <property type="entry name" value="Translation proteins"/>
    <property type="match status" value="1"/>
</dbReference>
<dbReference type="Proteomes" id="UP000639274">
    <property type="component" value="Chromosome"/>
</dbReference>
<name>A0A974XYJ1_9GAMM</name>
<dbReference type="RefSeq" id="WP_200615904.1">
    <property type="nucleotide sequence ID" value="NZ_CP071518.1"/>
</dbReference>
<evidence type="ECO:0000256" key="2">
    <source>
        <dbReference type="ARBA" id="ARBA00004496"/>
    </source>
</evidence>
<dbReference type="InterPro" id="IPR012947">
    <property type="entry name" value="tRNA_SAD"/>
</dbReference>
<dbReference type="EMBL" id="CP071518">
    <property type="protein sequence ID" value="QSX77998.1"/>
    <property type="molecule type" value="Genomic_DNA"/>
</dbReference>
<evidence type="ECO:0000259" key="7">
    <source>
        <dbReference type="PROSITE" id="PS50860"/>
    </source>
</evidence>
<dbReference type="InterPro" id="IPR018165">
    <property type="entry name" value="Ala-tRNA-synth_IIc_core"/>
</dbReference>
<dbReference type="GO" id="GO:0005524">
    <property type="term" value="F:ATP binding"/>
    <property type="evidence" value="ECO:0007669"/>
    <property type="project" value="InterPro"/>
</dbReference>
<feature type="domain" description="Alanyl-transfer RNA synthetases family profile" evidence="7">
    <location>
        <begin position="1"/>
        <end position="230"/>
    </location>
</feature>
<sequence>MQRELFNDDAYLRQAAARVLHHDERGLVLDATIFYPTGGGQPGDIGHLVLEDGRRIEVTDTRRDRGTHQIVSTLTSGGPWLVPGTPVGLELDWPRRHRHMRMHTALHLLSAAVPAGVTGGNLTDRSGRLDFDAGALRLDPAELTARLQAMIAADRPVHVRSISGDELRAQPELIRTMSVSPPLDAPIVRLIEIEGTDLQPCGGTHVARTGEIGAIRVGRIENKGARNRRVALDFLEDGP</sequence>
<proteinExistence type="predicted"/>
<keyword evidence="9" id="KW-1185">Reference proteome</keyword>
<dbReference type="InterPro" id="IPR051335">
    <property type="entry name" value="Alanyl-tRNA_Editing_Enzymes"/>
</dbReference>
<dbReference type="SUPFAM" id="SSF55186">
    <property type="entry name" value="ThrRS/AlaRS common domain"/>
    <property type="match status" value="1"/>
</dbReference>
<organism evidence="8 9">
    <name type="scientific">Agrilutibacter solisilvae</name>
    <dbReference type="NCBI Taxonomy" id="2763317"/>
    <lineage>
        <taxon>Bacteria</taxon>
        <taxon>Pseudomonadati</taxon>
        <taxon>Pseudomonadota</taxon>
        <taxon>Gammaproteobacteria</taxon>
        <taxon>Lysobacterales</taxon>
        <taxon>Lysobacteraceae</taxon>
        <taxon>Agrilutibacter</taxon>
    </lineage>
</organism>
<dbReference type="GO" id="GO:0004813">
    <property type="term" value="F:alanine-tRNA ligase activity"/>
    <property type="evidence" value="ECO:0007669"/>
    <property type="project" value="InterPro"/>
</dbReference>
<dbReference type="InterPro" id="IPR018164">
    <property type="entry name" value="Ala-tRNA-synth_IIc_N"/>
</dbReference>
<dbReference type="Gene3D" id="2.40.30.130">
    <property type="match status" value="1"/>
</dbReference>
<dbReference type="SMART" id="SM00863">
    <property type="entry name" value="tRNA_SAD"/>
    <property type="match status" value="1"/>
</dbReference>
<dbReference type="PANTHER" id="PTHR43462">
    <property type="entry name" value="ALANYL-TRNA EDITING PROTEIN"/>
    <property type="match status" value="1"/>
</dbReference>
<gene>
    <name evidence="8" type="ORF">I8J32_014940</name>
</gene>
<dbReference type="GO" id="GO:0046872">
    <property type="term" value="F:metal ion binding"/>
    <property type="evidence" value="ECO:0007669"/>
    <property type="project" value="UniProtKB-KW"/>
</dbReference>
<dbReference type="KEGG" id="lsf:I8J32_014940"/>
<dbReference type="InterPro" id="IPR018163">
    <property type="entry name" value="Thr/Ala-tRNA-synth_IIc_edit"/>
</dbReference>
<evidence type="ECO:0000256" key="6">
    <source>
        <dbReference type="ARBA" id="ARBA00032577"/>
    </source>
</evidence>
<evidence type="ECO:0000313" key="9">
    <source>
        <dbReference type="Proteomes" id="UP000639274"/>
    </source>
</evidence>
<evidence type="ECO:0000256" key="1">
    <source>
        <dbReference type="ARBA" id="ARBA00001947"/>
    </source>
</evidence>
<evidence type="ECO:0000256" key="4">
    <source>
        <dbReference type="ARBA" id="ARBA00022723"/>
    </source>
</evidence>
<dbReference type="Pfam" id="PF07973">
    <property type="entry name" value="tRNA_SAD"/>
    <property type="match status" value="1"/>
</dbReference>
<comment type="cofactor">
    <cofactor evidence="1">
        <name>Zn(2+)</name>
        <dbReference type="ChEBI" id="CHEBI:29105"/>
    </cofactor>
</comment>
<dbReference type="Pfam" id="PF01411">
    <property type="entry name" value="tRNA-synt_2c"/>
    <property type="match status" value="1"/>
</dbReference>
<evidence type="ECO:0000256" key="3">
    <source>
        <dbReference type="ARBA" id="ARBA00017959"/>
    </source>
</evidence>
<reference evidence="8 9" key="1">
    <citation type="submission" date="2021-03" db="EMBL/GenBank/DDBJ databases">
        <title>Lysobacter sp. nov. isolated from soil of gangwondo yeongwol, south Korea.</title>
        <authorList>
            <person name="Kim K.R."/>
            <person name="Kim K.H."/>
            <person name="Jeon C.O."/>
        </authorList>
    </citation>
    <scope>NUCLEOTIDE SEQUENCE [LARGE SCALE GENOMIC DNA]</scope>
    <source>
        <strain evidence="8 9">R19</strain>
    </source>
</reference>
<evidence type="ECO:0000313" key="8">
    <source>
        <dbReference type="EMBL" id="QSX77998.1"/>
    </source>
</evidence>
<protein>
    <recommendedName>
        <fullName evidence="3">Alanine--tRNA ligase</fullName>
    </recommendedName>
    <alternativeName>
        <fullName evidence="6">Alanyl-tRNA synthetase</fullName>
    </alternativeName>
</protein>
<dbReference type="InterPro" id="IPR009000">
    <property type="entry name" value="Transl_B-barrel_sf"/>
</dbReference>
<dbReference type="GO" id="GO:0005737">
    <property type="term" value="C:cytoplasm"/>
    <property type="evidence" value="ECO:0007669"/>
    <property type="project" value="UniProtKB-SubCell"/>
</dbReference>
<dbReference type="PROSITE" id="PS50860">
    <property type="entry name" value="AA_TRNA_LIGASE_II_ALA"/>
    <property type="match status" value="1"/>
</dbReference>
<evidence type="ECO:0000256" key="5">
    <source>
        <dbReference type="ARBA" id="ARBA00022833"/>
    </source>
</evidence>
<keyword evidence="5" id="KW-0862">Zinc</keyword>
<dbReference type="PANTHER" id="PTHR43462:SF1">
    <property type="entry name" value="ALANYL-TRNA EDITING PROTEIN AARSD1"/>
    <property type="match status" value="1"/>
</dbReference>
<comment type="subcellular location">
    <subcellularLocation>
        <location evidence="2">Cytoplasm</location>
    </subcellularLocation>
</comment>
<keyword evidence="4" id="KW-0479">Metal-binding</keyword>
<dbReference type="AlphaFoldDB" id="A0A974XYJ1"/>
<dbReference type="Gene3D" id="3.30.980.10">
    <property type="entry name" value="Threonyl-trna Synthetase, Chain A, domain 2"/>
    <property type="match status" value="1"/>
</dbReference>
<dbReference type="GO" id="GO:0003676">
    <property type="term" value="F:nucleic acid binding"/>
    <property type="evidence" value="ECO:0007669"/>
    <property type="project" value="InterPro"/>
</dbReference>
<accession>A0A974XYJ1</accession>
<dbReference type="GO" id="GO:0006419">
    <property type="term" value="P:alanyl-tRNA aminoacylation"/>
    <property type="evidence" value="ECO:0007669"/>
    <property type="project" value="InterPro"/>
</dbReference>